<protein>
    <submittedName>
        <fullName evidence="1">Tetratricopeptide repeat protein</fullName>
    </submittedName>
</protein>
<dbReference type="AlphaFoldDB" id="A0A5A7PJQ6"/>
<keyword evidence="2" id="KW-1185">Reference proteome</keyword>
<dbReference type="Proteomes" id="UP000325081">
    <property type="component" value="Unassembled WGS sequence"/>
</dbReference>
<sequence length="161" mass="17573">MPAGGGWRKQAVAGGRRRWRSAAGVDWWQLRIAGGARNMCVKDHFGKSGRKEEAHKASTTIPTIPIRGGTAAGDSTACKCNERRLPSAAGVEEARAARSACGDSKPTFERLKHIENQRNSRGNQQAYLGWTRKMCLTFDVVGLMLMLRLRREASSGDMVGS</sequence>
<comment type="caution">
    <text evidence="1">The sequence shown here is derived from an EMBL/GenBank/DDBJ whole genome shotgun (WGS) entry which is preliminary data.</text>
</comment>
<proteinExistence type="predicted"/>
<name>A0A5A7PJQ6_STRAF</name>
<dbReference type="EMBL" id="BKCP01004650">
    <property type="protein sequence ID" value="GER32999.1"/>
    <property type="molecule type" value="Genomic_DNA"/>
</dbReference>
<reference evidence="2" key="1">
    <citation type="journal article" date="2019" name="Curr. Biol.">
        <title>Genome Sequence of Striga asiatica Provides Insight into the Evolution of Plant Parasitism.</title>
        <authorList>
            <person name="Yoshida S."/>
            <person name="Kim S."/>
            <person name="Wafula E.K."/>
            <person name="Tanskanen J."/>
            <person name="Kim Y.M."/>
            <person name="Honaas L."/>
            <person name="Yang Z."/>
            <person name="Spallek T."/>
            <person name="Conn C.E."/>
            <person name="Ichihashi Y."/>
            <person name="Cheong K."/>
            <person name="Cui S."/>
            <person name="Der J.P."/>
            <person name="Gundlach H."/>
            <person name="Jiao Y."/>
            <person name="Hori C."/>
            <person name="Ishida J.K."/>
            <person name="Kasahara H."/>
            <person name="Kiba T."/>
            <person name="Kim M.S."/>
            <person name="Koo N."/>
            <person name="Laohavisit A."/>
            <person name="Lee Y.H."/>
            <person name="Lumba S."/>
            <person name="McCourt P."/>
            <person name="Mortimer J.C."/>
            <person name="Mutuku J.M."/>
            <person name="Nomura T."/>
            <person name="Sasaki-Sekimoto Y."/>
            <person name="Seto Y."/>
            <person name="Wang Y."/>
            <person name="Wakatake T."/>
            <person name="Sakakibara H."/>
            <person name="Demura T."/>
            <person name="Yamaguchi S."/>
            <person name="Yoneyama K."/>
            <person name="Manabe R.I."/>
            <person name="Nelson D.C."/>
            <person name="Schulman A.H."/>
            <person name="Timko M.P."/>
            <person name="dePamphilis C.W."/>
            <person name="Choi D."/>
            <person name="Shirasu K."/>
        </authorList>
    </citation>
    <scope>NUCLEOTIDE SEQUENCE [LARGE SCALE GENOMIC DNA]</scope>
    <source>
        <strain evidence="2">cv. UVA1</strain>
    </source>
</reference>
<evidence type="ECO:0000313" key="2">
    <source>
        <dbReference type="Proteomes" id="UP000325081"/>
    </source>
</evidence>
<evidence type="ECO:0000313" key="1">
    <source>
        <dbReference type="EMBL" id="GER32999.1"/>
    </source>
</evidence>
<accession>A0A5A7PJQ6</accession>
<organism evidence="1 2">
    <name type="scientific">Striga asiatica</name>
    <name type="common">Asiatic witchweed</name>
    <name type="synonym">Buchnera asiatica</name>
    <dbReference type="NCBI Taxonomy" id="4170"/>
    <lineage>
        <taxon>Eukaryota</taxon>
        <taxon>Viridiplantae</taxon>
        <taxon>Streptophyta</taxon>
        <taxon>Embryophyta</taxon>
        <taxon>Tracheophyta</taxon>
        <taxon>Spermatophyta</taxon>
        <taxon>Magnoliopsida</taxon>
        <taxon>eudicotyledons</taxon>
        <taxon>Gunneridae</taxon>
        <taxon>Pentapetalae</taxon>
        <taxon>asterids</taxon>
        <taxon>lamiids</taxon>
        <taxon>Lamiales</taxon>
        <taxon>Orobanchaceae</taxon>
        <taxon>Buchnereae</taxon>
        <taxon>Striga</taxon>
    </lineage>
</organism>
<gene>
    <name evidence="1" type="ORF">STAS_09096</name>
</gene>